<dbReference type="Proteomes" id="UP000190395">
    <property type="component" value="Unassembled WGS sequence"/>
</dbReference>
<evidence type="ECO:0000259" key="2">
    <source>
        <dbReference type="Pfam" id="PF00849"/>
    </source>
</evidence>
<protein>
    <submittedName>
        <fullName evidence="3">23S rRNA pseudouridine1911/1915/1917 synthase</fullName>
    </submittedName>
</protein>
<evidence type="ECO:0000256" key="1">
    <source>
        <dbReference type="ARBA" id="ARBA00010876"/>
    </source>
</evidence>
<dbReference type="STRING" id="225004.SAMN02745152_01834"/>
<dbReference type="GO" id="GO:0003723">
    <property type="term" value="F:RNA binding"/>
    <property type="evidence" value="ECO:0007669"/>
    <property type="project" value="InterPro"/>
</dbReference>
<dbReference type="InterPro" id="IPR020103">
    <property type="entry name" value="PsdUridine_synth_cat_dom_sf"/>
</dbReference>
<organism evidence="3 4">
    <name type="scientific">Treponema berlinense</name>
    <dbReference type="NCBI Taxonomy" id="225004"/>
    <lineage>
        <taxon>Bacteria</taxon>
        <taxon>Pseudomonadati</taxon>
        <taxon>Spirochaetota</taxon>
        <taxon>Spirochaetia</taxon>
        <taxon>Spirochaetales</taxon>
        <taxon>Treponemataceae</taxon>
        <taxon>Treponema</taxon>
    </lineage>
</organism>
<dbReference type="AlphaFoldDB" id="A0A1T4Q2Y9"/>
<dbReference type="PANTHER" id="PTHR21600:SF87">
    <property type="entry name" value="RNA PSEUDOURIDYLATE SYNTHASE DOMAIN-CONTAINING PROTEIN 1"/>
    <property type="match status" value="1"/>
</dbReference>
<dbReference type="Pfam" id="PF00849">
    <property type="entry name" value="PseudoU_synth_2"/>
    <property type="match status" value="1"/>
</dbReference>
<dbReference type="EMBL" id="FUXC01000011">
    <property type="protein sequence ID" value="SJZ97897.1"/>
    <property type="molecule type" value="Genomic_DNA"/>
</dbReference>
<evidence type="ECO:0000313" key="4">
    <source>
        <dbReference type="Proteomes" id="UP000190395"/>
    </source>
</evidence>
<dbReference type="GO" id="GO:0009982">
    <property type="term" value="F:pseudouridine synthase activity"/>
    <property type="evidence" value="ECO:0007669"/>
    <property type="project" value="InterPro"/>
</dbReference>
<dbReference type="InterPro" id="IPR050188">
    <property type="entry name" value="RluA_PseudoU_synthase"/>
</dbReference>
<feature type="domain" description="Pseudouridine synthase RsuA/RluA-like" evidence="2">
    <location>
        <begin position="15"/>
        <end position="162"/>
    </location>
</feature>
<dbReference type="GO" id="GO:0140098">
    <property type="term" value="F:catalytic activity, acting on RNA"/>
    <property type="evidence" value="ECO:0007669"/>
    <property type="project" value="UniProtKB-ARBA"/>
</dbReference>
<gene>
    <name evidence="3" type="ORF">SAMN02745152_01834</name>
</gene>
<comment type="similarity">
    <text evidence="1">Belongs to the pseudouridine synthase RluA family.</text>
</comment>
<dbReference type="Gene3D" id="3.30.2350.10">
    <property type="entry name" value="Pseudouridine synthase"/>
    <property type="match status" value="1"/>
</dbReference>
<dbReference type="RefSeq" id="WP_078931564.1">
    <property type="nucleotide sequence ID" value="NZ_CAMCOW010000025.1"/>
</dbReference>
<name>A0A1T4Q2Y9_9SPIR</name>
<dbReference type="GO" id="GO:0000455">
    <property type="term" value="P:enzyme-directed rRNA pseudouridine synthesis"/>
    <property type="evidence" value="ECO:0007669"/>
    <property type="project" value="TreeGrafter"/>
</dbReference>
<dbReference type="OrthoDB" id="305739at2"/>
<evidence type="ECO:0000313" key="3">
    <source>
        <dbReference type="EMBL" id="SJZ97897.1"/>
    </source>
</evidence>
<proteinExistence type="inferred from homology"/>
<dbReference type="PANTHER" id="PTHR21600">
    <property type="entry name" value="MITOCHONDRIAL RNA PSEUDOURIDINE SYNTHASE"/>
    <property type="match status" value="1"/>
</dbReference>
<sequence>MKITPNYTVIYNDDDIIVLNKRSGLLVAQDRYDPDAPRLDSEAEKEFGRLYAVHRIDKDTSGCVIYAKNADSHRALSMQFENRTVEKIYHCLVNGRPLWQTKTVDSKLLPDGDFRHRTTINSRFGKTSITDFKLIGICGPYSWLEARPKTGRTHQIRAHLQSIGLSIVCDPLYSGNQKPVRLSDIKKRWNGDTETERPLLSRLALHAYSLSLEHPKTGERMTFTAPYQKDMEATRKQLASIFGVDPFNQK</sequence>
<dbReference type="GeneID" id="303368061"/>
<keyword evidence="4" id="KW-1185">Reference proteome</keyword>
<accession>A0A1T4Q2Y9</accession>
<dbReference type="InterPro" id="IPR006145">
    <property type="entry name" value="PsdUridine_synth_RsuA/RluA"/>
</dbReference>
<reference evidence="3 4" key="1">
    <citation type="submission" date="2017-02" db="EMBL/GenBank/DDBJ databases">
        <authorList>
            <person name="Peterson S.W."/>
        </authorList>
    </citation>
    <scope>NUCLEOTIDE SEQUENCE [LARGE SCALE GENOMIC DNA]</scope>
    <source>
        <strain evidence="3 4">ATCC BAA-909</strain>
    </source>
</reference>
<dbReference type="CDD" id="cd02869">
    <property type="entry name" value="PseudoU_synth_RluA_like"/>
    <property type="match status" value="1"/>
</dbReference>
<dbReference type="SUPFAM" id="SSF55120">
    <property type="entry name" value="Pseudouridine synthase"/>
    <property type="match status" value="1"/>
</dbReference>